<organism evidence="2 3">
    <name type="scientific">Austropuccinia psidii MF-1</name>
    <dbReference type="NCBI Taxonomy" id="1389203"/>
    <lineage>
        <taxon>Eukaryota</taxon>
        <taxon>Fungi</taxon>
        <taxon>Dikarya</taxon>
        <taxon>Basidiomycota</taxon>
        <taxon>Pucciniomycotina</taxon>
        <taxon>Pucciniomycetes</taxon>
        <taxon>Pucciniales</taxon>
        <taxon>Sphaerophragmiaceae</taxon>
        <taxon>Austropuccinia</taxon>
    </lineage>
</organism>
<feature type="region of interest" description="Disordered" evidence="1">
    <location>
        <begin position="58"/>
        <end position="84"/>
    </location>
</feature>
<evidence type="ECO:0000256" key="1">
    <source>
        <dbReference type="SAM" id="MobiDB-lite"/>
    </source>
</evidence>
<dbReference type="AlphaFoldDB" id="A0A9Q3DUI2"/>
<dbReference type="EMBL" id="AVOT02020068">
    <property type="protein sequence ID" value="MBW0508023.1"/>
    <property type="molecule type" value="Genomic_DNA"/>
</dbReference>
<keyword evidence="3" id="KW-1185">Reference proteome</keyword>
<evidence type="ECO:0000313" key="2">
    <source>
        <dbReference type="EMBL" id="MBW0508023.1"/>
    </source>
</evidence>
<accession>A0A9Q3DUI2</accession>
<gene>
    <name evidence="2" type="ORF">O181_047738</name>
</gene>
<dbReference type="Proteomes" id="UP000765509">
    <property type="component" value="Unassembled WGS sequence"/>
</dbReference>
<proteinExistence type="predicted"/>
<sequence>MDFCTCTSFRKNSVTCANGQTCQGLYVDPSTQRRHWAKDSSHQEKSLVNKLFPQLSLNPDEETHTTQSSIDNEESNGDSSEIAPRNKEDISSTISCLINHFIMWLYLSCGLRRDKCQKARDMLVHILQNVSYEIPQLKVLCNVGTISKQLKLHFPFEQHVCSPRCYSLYNVEFAPGDCIYKPTATGTPCGTEIFRQQKINPLGVISFTSYNSTP</sequence>
<evidence type="ECO:0000313" key="3">
    <source>
        <dbReference type="Proteomes" id="UP000765509"/>
    </source>
</evidence>
<comment type="caution">
    <text evidence="2">The sequence shown here is derived from an EMBL/GenBank/DDBJ whole genome shotgun (WGS) entry which is preliminary data.</text>
</comment>
<name>A0A9Q3DUI2_9BASI</name>
<protein>
    <submittedName>
        <fullName evidence="2">Uncharacterized protein</fullName>
    </submittedName>
</protein>
<reference evidence="2" key="1">
    <citation type="submission" date="2021-03" db="EMBL/GenBank/DDBJ databases">
        <title>Draft genome sequence of rust myrtle Austropuccinia psidii MF-1, a brazilian biotype.</title>
        <authorList>
            <person name="Quecine M.C."/>
            <person name="Pachon D.M.R."/>
            <person name="Bonatelli M.L."/>
            <person name="Correr F.H."/>
            <person name="Franceschini L.M."/>
            <person name="Leite T.F."/>
            <person name="Margarido G.R.A."/>
            <person name="Almeida C.A."/>
            <person name="Ferrarezi J.A."/>
            <person name="Labate C.A."/>
        </authorList>
    </citation>
    <scope>NUCLEOTIDE SEQUENCE</scope>
    <source>
        <strain evidence="2">MF-1</strain>
    </source>
</reference>